<evidence type="ECO:0008006" key="4">
    <source>
        <dbReference type="Google" id="ProtNLM"/>
    </source>
</evidence>
<dbReference type="EMBL" id="KI914010">
    <property type="protein sequence ID" value="ETV91432.1"/>
    <property type="molecule type" value="Genomic_DNA"/>
</dbReference>
<accession>A0A024TDQ1</accession>
<sequence length="290" mass="32924">MTASAVVLVMCGLPGAGKSSLCQALATHYESGDNVSVEWICYDDIFDSFRRHDETFDPLAWRDMRMAVVNRIQSRLREFADTADIVNHILHVFLVDDNMYYRSMRKRFHQLAREFRAGFGQVFVTTSNEICWQRNQTRPVPVPESVFGRMASLLEVPDASSNAWESHTLQVALETELQRDDAVVRTMEFVWRIAQHPESSLHDANALEKEASRESNRRSVVHCLDGRLRRLVGTILRDETSKSAMAKCLNTAKDTVLDQCRQTAPCDVADVEATVDEFVAAFLHLVEASR</sequence>
<dbReference type="InterPro" id="IPR052648">
    <property type="entry name" value="Ser-tRNA(Sec)_kinase"/>
</dbReference>
<dbReference type="InterPro" id="IPR027417">
    <property type="entry name" value="P-loop_NTPase"/>
</dbReference>
<organism evidence="3">
    <name type="scientific">Aphanomyces invadans</name>
    <dbReference type="NCBI Taxonomy" id="157072"/>
    <lineage>
        <taxon>Eukaryota</taxon>
        <taxon>Sar</taxon>
        <taxon>Stramenopiles</taxon>
        <taxon>Oomycota</taxon>
        <taxon>Saprolegniomycetes</taxon>
        <taxon>Saprolegniales</taxon>
        <taxon>Verrucalvaceae</taxon>
        <taxon>Aphanomyces</taxon>
    </lineage>
</organism>
<dbReference type="AlphaFoldDB" id="A0A024TDQ1"/>
<reference evidence="3" key="1">
    <citation type="submission" date="2013-12" db="EMBL/GenBank/DDBJ databases">
        <title>The Genome Sequence of Aphanomyces invadans NJM9701.</title>
        <authorList>
            <consortium name="The Broad Institute Genomics Platform"/>
            <person name="Russ C."/>
            <person name="Tyler B."/>
            <person name="van West P."/>
            <person name="Dieguez-Uribeondo J."/>
            <person name="Young S.K."/>
            <person name="Zeng Q."/>
            <person name="Gargeya S."/>
            <person name="Fitzgerald M."/>
            <person name="Abouelleil A."/>
            <person name="Alvarado L."/>
            <person name="Chapman S.B."/>
            <person name="Gainer-Dewar J."/>
            <person name="Goldberg J."/>
            <person name="Griggs A."/>
            <person name="Gujja S."/>
            <person name="Hansen M."/>
            <person name="Howarth C."/>
            <person name="Imamovic A."/>
            <person name="Ireland A."/>
            <person name="Larimer J."/>
            <person name="McCowan C."/>
            <person name="Murphy C."/>
            <person name="Pearson M."/>
            <person name="Poon T.W."/>
            <person name="Priest M."/>
            <person name="Roberts A."/>
            <person name="Saif S."/>
            <person name="Shea T."/>
            <person name="Sykes S."/>
            <person name="Wortman J."/>
            <person name="Nusbaum C."/>
            <person name="Birren B."/>
        </authorList>
    </citation>
    <scope>NUCLEOTIDE SEQUENCE [LARGE SCALE GENOMIC DNA]</scope>
    <source>
        <strain evidence="3">NJM9701</strain>
    </source>
</reference>
<protein>
    <recommendedName>
        <fullName evidence="4">L-seryl-tRNA(Sec) kinase</fullName>
    </recommendedName>
</protein>
<dbReference type="OrthoDB" id="9972657at2759"/>
<dbReference type="Gene3D" id="3.40.50.300">
    <property type="entry name" value="P-loop containing nucleotide triphosphate hydrolases"/>
    <property type="match status" value="1"/>
</dbReference>
<dbReference type="eggNOG" id="KOG4622">
    <property type="taxonomic scope" value="Eukaryota"/>
</dbReference>
<keyword evidence="2" id="KW-0067">ATP-binding</keyword>
<evidence type="ECO:0000256" key="2">
    <source>
        <dbReference type="ARBA" id="ARBA00022840"/>
    </source>
</evidence>
<dbReference type="GO" id="GO:0000049">
    <property type="term" value="F:tRNA binding"/>
    <property type="evidence" value="ECO:0007669"/>
    <property type="project" value="TreeGrafter"/>
</dbReference>
<evidence type="ECO:0000313" key="3">
    <source>
        <dbReference type="EMBL" id="ETV91432.1"/>
    </source>
</evidence>
<keyword evidence="1" id="KW-0547">Nucleotide-binding</keyword>
<dbReference type="VEuPathDB" id="FungiDB:H310_13978"/>
<evidence type="ECO:0000256" key="1">
    <source>
        <dbReference type="ARBA" id="ARBA00022741"/>
    </source>
</evidence>
<name>A0A024TDQ1_9STRA</name>
<dbReference type="Pfam" id="PF08433">
    <property type="entry name" value="KTI12"/>
    <property type="match status" value="1"/>
</dbReference>
<dbReference type="GeneID" id="20091028"/>
<dbReference type="PANTHER" id="PTHR20873:SF0">
    <property type="entry name" value="L-SERYL-TRNA(SEC) KINASE"/>
    <property type="match status" value="1"/>
</dbReference>
<dbReference type="PANTHER" id="PTHR20873">
    <property type="entry name" value="L-SERYL-TRNA(SEC) KINASE"/>
    <property type="match status" value="1"/>
</dbReference>
<dbReference type="InterPro" id="IPR013641">
    <property type="entry name" value="KTI12/PSTK"/>
</dbReference>
<dbReference type="GO" id="GO:0016301">
    <property type="term" value="F:kinase activity"/>
    <property type="evidence" value="ECO:0007669"/>
    <property type="project" value="TreeGrafter"/>
</dbReference>
<dbReference type="SUPFAM" id="SSF52540">
    <property type="entry name" value="P-loop containing nucleoside triphosphate hydrolases"/>
    <property type="match status" value="1"/>
</dbReference>
<gene>
    <name evidence="3" type="ORF">H310_13978</name>
</gene>
<proteinExistence type="predicted"/>
<dbReference type="RefSeq" id="XP_008879884.1">
    <property type="nucleotide sequence ID" value="XM_008881662.1"/>
</dbReference>
<dbReference type="GO" id="GO:0005524">
    <property type="term" value="F:ATP binding"/>
    <property type="evidence" value="ECO:0007669"/>
    <property type="project" value="UniProtKB-KW"/>
</dbReference>
<dbReference type="STRING" id="157072.A0A024TDQ1"/>